<evidence type="ECO:0000313" key="2">
    <source>
        <dbReference type="EMBL" id="KAH9363400.1"/>
    </source>
</evidence>
<gene>
    <name evidence="2" type="ORF">HPB48_019468</name>
</gene>
<keyword evidence="3" id="KW-1185">Reference proteome</keyword>
<feature type="compositionally biased region" description="Basic and acidic residues" evidence="1">
    <location>
        <begin position="159"/>
        <end position="171"/>
    </location>
</feature>
<dbReference type="OMA" id="YCLRISG"/>
<proteinExistence type="predicted"/>
<dbReference type="AlphaFoldDB" id="A0A9J6FLW0"/>
<reference evidence="2 3" key="1">
    <citation type="journal article" date="2020" name="Cell">
        <title>Large-Scale Comparative Analyses of Tick Genomes Elucidate Their Genetic Diversity and Vector Capacities.</title>
        <authorList>
            <consortium name="Tick Genome and Microbiome Consortium (TIGMIC)"/>
            <person name="Jia N."/>
            <person name="Wang J."/>
            <person name="Shi W."/>
            <person name="Du L."/>
            <person name="Sun Y."/>
            <person name="Zhan W."/>
            <person name="Jiang J.F."/>
            <person name="Wang Q."/>
            <person name="Zhang B."/>
            <person name="Ji P."/>
            <person name="Bell-Sakyi L."/>
            <person name="Cui X.M."/>
            <person name="Yuan T.T."/>
            <person name="Jiang B.G."/>
            <person name="Yang W.F."/>
            <person name="Lam T.T."/>
            <person name="Chang Q.C."/>
            <person name="Ding S.J."/>
            <person name="Wang X.J."/>
            <person name="Zhu J.G."/>
            <person name="Ruan X.D."/>
            <person name="Zhao L."/>
            <person name="Wei J.T."/>
            <person name="Ye R.Z."/>
            <person name="Que T.C."/>
            <person name="Du C.H."/>
            <person name="Zhou Y.H."/>
            <person name="Cheng J.X."/>
            <person name="Dai P.F."/>
            <person name="Guo W.B."/>
            <person name="Han X.H."/>
            <person name="Huang E.J."/>
            <person name="Li L.F."/>
            <person name="Wei W."/>
            <person name="Gao Y.C."/>
            <person name="Liu J.Z."/>
            <person name="Shao H.Z."/>
            <person name="Wang X."/>
            <person name="Wang C.C."/>
            <person name="Yang T.C."/>
            <person name="Huo Q.B."/>
            <person name="Li W."/>
            <person name="Chen H.Y."/>
            <person name="Chen S.E."/>
            <person name="Zhou L.G."/>
            <person name="Ni X.B."/>
            <person name="Tian J.H."/>
            <person name="Sheng Y."/>
            <person name="Liu T."/>
            <person name="Pan Y.S."/>
            <person name="Xia L.Y."/>
            <person name="Li J."/>
            <person name="Zhao F."/>
            <person name="Cao W.C."/>
        </authorList>
    </citation>
    <scope>NUCLEOTIDE SEQUENCE [LARGE SCALE GENOMIC DNA]</scope>
    <source>
        <strain evidence="2">HaeL-2018</strain>
    </source>
</reference>
<evidence type="ECO:0000313" key="3">
    <source>
        <dbReference type="Proteomes" id="UP000821853"/>
    </source>
</evidence>
<organism evidence="2 3">
    <name type="scientific">Haemaphysalis longicornis</name>
    <name type="common">Bush tick</name>
    <dbReference type="NCBI Taxonomy" id="44386"/>
    <lineage>
        <taxon>Eukaryota</taxon>
        <taxon>Metazoa</taxon>
        <taxon>Ecdysozoa</taxon>
        <taxon>Arthropoda</taxon>
        <taxon>Chelicerata</taxon>
        <taxon>Arachnida</taxon>
        <taxon>Acari</taxon>
        <taxon>Parasitiformes</taxon>
        <taxon>Ixodida</taxon>
        <taxon>Ixodoidea</taxon>
        <taxon>Ixodidae</taxon>
        <taxon>Haemaphysalinae</taxon>
        <taxon>Haemaphysalis</taxon>
    </lineage>
</organism>
<comment type="caution">
    <text evidence="2">The sequence shown here is derived from an EMBL/GenBank/DDBJ whole genome shotgun (WGS) entry which is preliminary data.</text>
</comment>
<dbReference type="VEuPathDB" id="VectorBase:HLOH_052713"/>
<dbReference type="Proteomes" id="UP000821853">
    <property type="component" value="Chromosome 10"/>
</dbReference>
<name>A0A9J6FLW0_HAELO</name>
<dbReference type="EMBL" id="JABSTR010000002">
    <property type="protein sequence ID" value="KAH9363400.1"/>
    <property type="molecule type" value="Genomic_DNA"/>
</dbReference>
<protein>
    <submittedName>
        <fullName evidence="2">Uncharacterized protein</fullName>
    </submittedName>
</protein>
<evidence type="ECO:0000256" key="1">
    <source>
        <dbReference type="SAM" id="MobiDB-lite"/>
    </source>
</evidence>
<sequence>MVLPRQNFFIADASAGVSAKAIIAATEALVGVKQIHSLHDLGGFKFLVGLKSASAVRKFREAGSLRIAGEVVPVAPAVSDEVNTSVTCWSLPTFVGDEEIVQALAPYGKVLKIEAARYGDKRSFLTGPRYIQLRMKTNNPLPYCLRISGHRVTFNYQEWRQDGRRESRRPGSQDGGVQEGPSGATAQAK</sequence>
<feature type="region of interest" description="Disordered" evidence="1">
    <location>
        <begin position="159"/>
        <end position="189"/>
    </location>
</feature>
<accession>A0A9J6FLW0</accession>